<dbReference type="GO" id="GO:0016020">
    <property type="term" value="C:membrane"/>
    <property type="evidence" value="ECO:0007669"/>
    <property type="project" value="InterPro"/>
</dbReference>
<dbReference type="GO" id="GO:0008654">
    <property type="term" value="P:phospholipid biosynthetic process"/>
    <property type="evidence" value="ECO:0007669"/>
    <property type="project" value="InterPro"/>
</dbReference>
<sequence length="208" mass="22695">MEESAKQQPATFTDFLRVRFKGVLDPIGRFLNSLGLMPNVMTIMGLVGNIGAAYLLAMGHITWGGIVVLLMGPIDALDGTMARLRGQPSRFGAFVDSVTDRYSELVILLGLLVYYLRAGDALFAGLIYLAAAGSVLVSYVKARAEALNFEAKVGLLTRVERYLIMAPCLIFNIPKVAIVILAVFANITAFQRILAVRKQAYEQNAVHK</sequence>
<evidence type="ECO:0000256" key="1">
    <source>
        <dbReference type="ARBA" id="ARBA00022679"/>
    </source>
</evidence>
<keyword evidence="3" id="KW-1133">Transmembrane helix</keyword>
<dbReference type="STRING" id="360412.LARV_02921"/>
<evidence type="ECO:0000313" key="5">
    <source>
        <dbReference type="Proteomes" id="UP000055060"/>
    </source>
</evidence>
<dbReference type="OrthoDB" id="116551at2"/>
<reference evidence="4" key="1">
    <citation type="submission" date="2015-07" db="EMBL/GenBank/DDBJ databases">
        <title>Draft Genome Sequences of Anaerolinea thermolimosa IMO-1, Bellilinea caldifistulae GOMI-1, Leptolinea tardivitalis YMTK-2, Levilinea saccharolytica KIBI-1,Longilinea arvoryzae KOME-1, Previously Described as Members of the Anaerolineaceae (Chloroflexi).</title>
        <authorList>
            <person name="Sekiguchi Y."/>
            <person name="Ohashi A."/>
            <person name="Matsuura N."/>
            <person name="Tourlousse M.D."/>
        </authorList>
    </citation>
    <scope>NUCLEOTIDE SEQUENCE [LARGE SCALE GENOMIC DNA]</scope>
    <source>
        <strain evidence="4">KOME-1</strain>
    </source>
</reference>
<dbReference type="RefSeq" id="WP_083522596.1">
    <property type="nucleotide sequence ID" value="NZ_DF967972.1"/>
</dbReference>
<evidence type="ECO:0000313" key="4">
    <source>
        <dbReference type="EMBL" id="GAP15140.1"/>
    </source>
</evidence>
<keyword evidence="3" id="KW-0812">Transmembrane</keyword>
<accession>A0A0S7BJ44</accession>
<comment type="similarity">
    <text evidence="2">Belongs to the CDP-alcohol phosphatidyltransferase class-I family.</text>
</comment>
<keyword evidence="3" id="KW-0472">Membrane</keyword>
<dbReference type="Gene3D" id="1.20.120.1760">
    <property type="match status" value="1"/>
</dbReference>
<dbReference type="PROSITE" id="PS00379">
    <property type="entry name" value="CDP_ALCOHOL_P_TRANSF"/>
    <property type="match status" value="1"/>
</dbReference>
<keyword evidence="1 2" id="KW-0808">Transferase</keyword>
<dbReference type="InterPro" id="IPR048254">
    <property type="entry name" value="CDP_ALCOHOL_P_TRANSF_CS"/>
</dbReference>
<dbReference type="InterPro" id="IPR000462">
    <property type="entry name" value="CDP-OH_P_trans"/>
</dbReference>
<dbReference type="EMBL" id="DF967972">
    <property type="protein sequence ID" value="GAP15140.1"/>
    <property type="molecule type" value="Genomic_DNA"/>
</dbReference>
<dbReference type="GO" id="GO:0016780">
    <property type="term" value="F:phosphotransferase activity, for other substituted phosphate groups"/>
    <property type="evidence" value="ECO:0007669"/>
    <property type="project" value="InterPro"/>
</dbReference>
<organism evidence="4">
    <name type="scientific">Longilinea arvoryzae</name>
    <dbReference type="NCBI Taxonomy" id="360412"/>
    <lineage>
        <taxon>Bacteria</taxon>
        <taxon>Bacillati</taxon>
        <taxon>Chloroflexota</taxon>
        <taxon>Anaerolineae</taxon>
        <taxon>Anaerolineales</taxon>
        <taxon>Anaerolineaceae</taxon>
        <taxon>Longilinea</taxon>
    </lineage>
</organism>
<name>A0A0S7BJ44_9CHLR</name>
<proteinExistence type="inferred from homology"/>
<feature type="transmembrane region" description="Helical" evidence="3">
    <location>
        <begin position="162"/>
        <end position="185"/>
    </location>
</feature>
<evidence type="ECO:0000256" key="2">
    <source>
        <dbReference type="RuleBase" id="RU003750"/>
    </source>
</evidence>
<dbReference type="InterPro" id="IPR043130">
    <property type="entry name" value="CDP-OH_PTrfase_TM_dom"/>
</dbReference>
<dbReference type="Pfam" id="PF01066">
    <property type="entry name" value="CDP-OH_P_transf"/>
    <property type="match status" value="1"/>
</dbReference>
<dbReference type="Proteomes" id="UP000055060">
    <property type="component" value="Unassembled WGS sequence"/>
</dbReference>
<feature type="transmembrane region" description="Helical" evidence="3">
    <location>
        <begin position="122"/>
        <end position="142"/>
    </location>
</feature>
<evidence type="ECO:0000256" key="3">
    <source>
        <dbReference type="SAM" id="Phobius"/>
    </source>
</evidence>
<dbReference type="AlphaFoldDB" id="A0A0S7BJ44"/>
<keyword evidence="5" id="KW-1185">Reference proteome</keyword>
<gene>
    <name evidence="4" type="ORF">LARV_02921</name>
</gene>
<protein>
    <submittedName>
        <fullName evidence="4">Phosphatidylglycerophosphate synthase</fullName>
    </submittedName>
</protein>
<feature type="transmembrane region" description="Helical" evidence="3">
    <location>
        <begin position="53"/>
        <end position="77"/>
    </location>
</feature>